<gene>
    <name evidence="12" type="ORF">GGR11_003034</name>
</gene>
<comment type="caution">
    <text evidence="12">The sequence shown here is derived from an EMBL/GenBank/DDBJ whole genome shotgun (WGS) entry which is preliminary data.</text>
</comment>
<protein>
    <recommendedName>
        <fullName evidence="10">Glutamate--cysteine ligase</fullName>
        <ecNumber evidence="10">6.3.2.2</ecNumber>
    </recommendedName>
</protein>
<evidence type="ECO:0000256" key="10">
    <source>
        <dbReference type="PIRNR" id="PIRNR017901"/>
    </source>
</evidence>
<comment type="similarity">
    <text evidence="2">Belongs to the carboxylate-amine ligase family. Glutamate--cysteine ligase type 2 subfamily.</text>
</comment>
<dbReference type="PANTHER" id="PTHR34378">
    <property type="entry name" value="GLUTAMATE--CYSTEINE LIGASE, CHLOROPLASTIC"/>
    <property type="match status" value="1"/>
</dbReference>
<feature type="disulfide bond" evidence="11">
    <location>
        <begin position="111"/>
        <end position="331"/>
    </location>
</feature>
<keyword evidence="8" id="KW-0809">Transit peptide</keyword>
<evidence type="ECO:0000256" key="5">
    <source>
        <dbReference type="ARBA" id="ARBA00022684"/>
    </source>
</evidence>
<organism evidence="12 13">
    <name type="scientific">Brevundimonas mediterranea</name>
    <dbReference type="NCBI Taxonomy" id="74329"/>
    <lineage>
        <taxon>Bacteria</taxon>
        <taxon>Pseudomonadati</taxon>
        <taxon>Pseudomonadota</taxon>
        <taxon>Alphaproteobacteria</taxon>
        <taxon>Caulobacterales</taxon>
        <taxon>Caulobacteraceae</taxon>
        <taxon>Brevundimonas</taxon>
    </lineage>
</organism>
<evidence type="ECO:0000256" key="6">
    <source>
        <dbReference type="ARBA" id="ARBA00022741"/>
    </source>
</evidence>
<evidence type="ECO:0000256" key="11">
    <source>
        <dbReference type="PIRSR" id="PIRSR017901-50"/>
    </source>
</evidence>
<dbReference type="PANTHER" id="PTHR34378:SF1">
    <property type="entry name" value="GLUTAMATE--CYSTEINE LIGASE, CHLOROPLASTIC"/>
    <property type="match status" value="1"/>
</dbReference>
<sequence length="453" mass="50173">MTDNAPLSRDVLIEAMSKGAKPKDQWRIGAEHEKFGFDKTTLARPGYEGPNGIKAMLEGLQRFGWAPVEENGVLIGLERQNDEGFIASVSLEPGGQFELSGAPLKTIHDICSETGQHLMEVKQVADQLGVGFLGAGFDPLWTREQVPVMPKGRYDIMRAYMPKVGTLGLDMMLRTCTIQANLDFDSEADMVAKFRTSLALQPIATALFACSPFTEGRPNGFLSARANVWTDTDADRTGMLGFVFEDGFGFERYADYALDTPMYFAKRDGKYVDASGQSFRDFQAGKLPALPGEYPTIKDWNDHLTTLFPEVRLKAYLEMRGADGGPWSRICALPALWAGVLYDAPSLAAAWDLVKDWDIADHERLRRDVTRLGLKAEVAGRSVRDIAVDLVNIAKQGLKNRARFSGGMVDERGYLSELEDIADSGITPAERLLDLYHGAWQGDVKRIYADFAY</sequence>
<dbReference type="EMBL" id="JACIDA010000003">
    <property type="protein sequence ID" value="MBB3873472.1"/>
    <property type="molecule type" value="Genomic_DNA"/>
</dbReference>
<dbReference type="AlphaFoldDB" id="A0A7W6A8B5"/>
<dbReference type="Pfam" id="PF04107">
    <property type="entry name" value="GCS2"/>
    <property type="match status" value="1"/>
</dbReference>
<dbReference type="GO" id="GO:0004357">
    <property type="term" value="F:glutamate-cysteine ligase activity"/>
    <property type="evidence" value="ECO:0007669"/>
    <property type="project" value="UniProtKB-UniRule"/>
</dbReference>
<keyword evidence="6 10" id="KW-0547">Nucleotide-binding</keyword>
<dbReference type="RefSeq" id="WP_183198275.1">
    <property type="nucleotide sequence ID" value="NZ_JACIDA010000003.1"/>
</dbReference>
<evidence type="ECO:0000256" key="9">
    <source>
        <dbReference type="ARBA" id="ARBA00023157"/>
    </source>
</evidence>
<comment type="pathway">
    <text evidence="1">Sulfur metabolism; glutathione biosynthesis; glutathione from L-cysteine and L-glutamate: step 1/2.</text>
</comment>
<dbReference type="Proteomes" id="UP000532936">
    <property type="component" value="Unassembled WGS sequence"/>
</dbReference>
<dbReference type="Gene3D" id="3.30.590.20">
    <property type="match status" value="1"/>
</dbReference>
<keyword evidence="9 11" id="KW-1015">Disulfide bond</keyword>
<dbReference type="InterPro" id="IPR006336">
    <property type="entry name" value="GCS2"/>
</dbReference>
<keyword evidence="4 10" id="KW-0436">Ligase</keyword>
<dbReference type="SUPFAM" id="SSF55931">
    <property type="entry name" value="Glutamine synthetase/guanido kinase"/>
    <property type="match status" value="1"/>
</dbReference>
<evidence type="ECO:0000256" key="8">
    <source>
        <dbReference type="ARBA" id="ARBA00022946"/>
    </source>
</evidence>
<dbReference type="InterPro" id="IPR011556">
    <property type="entry name" value="Glut_cys_lig_pln_type"/>
</dbReference>
<comment type="catalytic activity">
    <reaction evidence="10">
        <text>L-cysteine + L-glutamate + ATP = gamma-L-glutamyl-L-cysteine + ADP + phosphate + H(+)</text>
        <dbReference type="Rhea" id="RHEA:13285"/>
        <dbReference type="ChEBI" id="CHEBI:15378"/>
        <dbReference type="ChEBI" id="CHEBI:29985"/>
        <dbReference type="ChEBI" id="CHEBI:30616"/>
        <dbReference type="ChEBI" id="CHEBI:35235"/>
        <dbReference type="ChEBI" id="CHEBI:43474"/>
        <dbReference type="ChEBI" id="CHEBI:58173"/>
        <dbReference type="ChEBI" id="CHEBI:456216"/>
        <dbReference type="EC" id="6.3.2.2"/>
    </reaction>
</comment>
<accession>A0A7W6A8B5</accession>
<proteinExistence type="inferred from homology"/>
<reference evidence="12 13" key="1">
    <citation type="submission" date="2020-08" db="EMBL/GenBank/DDBJ databases">
        <title>Genomic Encyclopedia of Type Strains, Phase IV (KMG-IV): sequencing the most valuable type-strain genomes for metagenomic binning, comparative biology and taxonomic classification.</title>
        <authorList>
            <person name="Goeker M."/>
        </authorList>
    </citation>
    <scope>NUCLEOTIDE SEQUENCE [LARGE SCALE GENOMIC DNA]</scope>
    <source>
        <strain evidence="12 13">DSM 14878</strain>
    </source>
</reference>
<comment type="subunit">
    <text evidence="3">Homodimer or monomer when oxidized or reduced, respectively.</text>
</comment>
<dbReference type="InterPro" id="IPR014746">
    <property type="entry name" value="Gln_synth/guanido_kin_cat_dom"/>
</dbReference>
<evidence type="ECO:0000256" key="7">
    <source>
        <dbReference type="ARBA" id="ARBA00022840"/>
    </source>
</evidence>
<dbReference type="InterPro" id="IPR035434">
    <property type="entry name" value="GCL_bact_plant"/>
</dbReference>
<dbReference type="NCBIfam" id="TIGR01436">
    <property type="entry name" value="glu_cys_lig_pln"/>
    <property type="match status" value="1"/>
</dbReference>
<evidence type="ECO:0000256" key="3">
    <source>
        <dbReference type="ARBA" id="ARBA00011153"/>
    </source>
</evidence>
<evidence type="ECO:0000256" key="2">
    <source>
        <dbReference type="ARBA" id="ARBA00010253"/>
    </source>
</evidence>
<evidence type="ECO:0000313" key="12">
    <source>
        <dbReference type="EMBL" id="MBB3873472.1"/>
    </source>
</evidence>
<keyword evidence="7 10" id="KW-0067">ATP-binding</keyword>
<evidence type="ECO:0000313" key="13">
    <source>
        <dbReference type="Proteomes" id="UP000532936"/>
    </source>
</evidence>
<keyword evidence="5" id="KW-0317">Glutathione biosynthesis</keyword>
<evidence type="ECO:0000256" key="1">
    <source>
        <dbReference type="ARBA" id="ARBA00005006"/>
    </source>
</evidence>
<dbReference type="GO" id="GO:0006750">
    <property type="term" value="P:glutathione biosynthetic process"/>
    <property type="evidence" value="ECO:0007669"/>
    <property type="project" value="UniProtKB-UniRule"/>
</dbReference>
<evidence type="ECO:0000256" key="4">
    <source>
        <dbReference type="ARBA" id="ARBA00022598"/>
    </source>
</evidence>
<dbReference type="GO" id="GO:0005524">
    <property type="term" value="F:ATP binding"/>
    <property type="evidence" value="ECO:0007669"/>
    <property type="project" value="UniProtKB-UniRule"/>
</dbReference>
<comment type="similarity">
    <text evidence="10">Belongs to the glutamate--cysteine ligase type 2 family. EgtA subfamily.</text>
</comment>
<comment type="function">
    <text evidence="10">Catalyzes the synthesis of gamma-glutamylcysteine (gamma-GC).</text>
</comment>
<dbReference type="PIRSF" id="PIRSF017901">
    <property type="entry name" value="GCL"/>
    <property type="match status" value="1"/>
</dbReference>
<name>A0A7W6A8B5_9CAUL</name>
<dbReference type="EC" id="6.3.2.2" evidence="10"/>